<feature type="compositionally biased region" description="Low complexity" evidence="1">
    <location>
        <begin position="8"/>
        <end position="40"/>
    </location>
</feature>
<evidence type="ECO:0000313" key="2">
    <source>
        <dbReference type="EMBL" id="GMM33751.1"/>
    </source>
</evidence>
<evidence type="ECO:0000313" key="3">
    <source>
        <dbReference type="Proteomes" id="UP001360560"/>
    </source>
</evidence>
<feature type="compositionally biased region" description="Polar residues" evidence="1">
    <location>
        <begin position="336"/>
        <end position="354"/>
    </location>
</feature>
<dbReference type="RefSeq" id="XP_064850751.1">
    <property type="nucleotide sequence ID" value="XM_064994679.1"/>
</dbReference>
<sequence>MSHRLHSPRSASSSSRRHQISSPTASTYYSPSESFSHHSSNTQPPDRSHYRQPSYDQYDGGITNQQLSIERKFHNYDYQDISDFKVKSSKSAKLRASIGVCAATIKSSRSAKSSKSVAKVQRESASRPLSSGGSYSANSSVNIDSMSISMHSVAISSVHQKHIHVGPAESTSGAQTNYDKQKVRMYLEKKALSSDSQTAFDLVSLDSDRSGPYQQSPTCHGSNRKARPRGSNASSKRKYSSSQPVNRQSHRSRSSQEYIDDNQVFLISKDSCIPLNDDQHSLLDDISLHQPPPRSSSHPKINLTNNNNNNNSTGSTDSAGSSNSRNSYNYYNSSSPLTSPENSPLTNPKQSVFQQFDGHHANPNSMQNSPQLSNLSTNQTLDNKTYQPSSIVKAAIPKEGHLSKHHHRNHQNPHATFVPQYKQIPEETASMGKSLRSRKHSHHSLGSKMAPTNAHHRHNSNNETLNNSHGNGITGQNVETRLPKTVFSLEDTLRADKDLSLPTHEELKRSVATNLHRKPTPTQTPNMSMSDGKVKRKSGGFFGFLANLFGGNKNKKIDKRKIEVVNQRIGVY</sequence>
<reference evidence="2 3" key="1">
    <citation type="journal article" date="2023" name="Elife">
        <title>Identification of key yeast species and microbe-microbe interactions impacting larval growth of Drosophila in the wild.</title>
        <authorList>
            <person name="Mure A."/>
            <person name="Sugiura Y."/>
            <person name="Maeda R."/>
            <person name="Honda K."/>
            <person name="Sakurai N."/>
            <person name="Takahashi Y."/>
            <person name="Watada M."/>
            <person name="Katoh T."/>
            <person name="Gotoh A."/>
            <person name="Gotoh Y."/>
            <person name="Taniguchi I."/>
            <person name="Nakamura K."/>
            <person name="Hayashi T."/>
            <person name="Katayama T."/>
            <person name="Uemura T."/>
            <person name="Hattori Y."/>
        </authorList>
    </citation>
    <scope>NUCLEOTIDE SEQUENCE [LARGE SCALE GENOMIC DNA]</scope>
    <source>
        <strain evidence="2 3">SC-9</strain>
    </source>
</reference>
<feature type="compositionally biased region" description="Polar residues" evidence="1">
    <location>
        <begin position="461"/>
        <end position="476"/>
    </location>
</feature>
<feature type="compositionally biased region" description="Polar residues" evidence="1">
    <location>
        <begin position="362"/>
        <end position="382"/>
    </location>
</feature>
<feature type="region of interest" description="Disordered" evidence="1">
    <location>
        <begin position="206"/>
        <end position="257"/>
    </location>
</feature>
<dbReference type="GeneID" id="90071730"/>
<gene>
    <name evidence="2" type="ORF">DASC09_010760</name>
</gene>
<dbReference type="EMBL" id="BTFZ01000002">
    <property type="protein sequence ID" value="GMM33751.1"/>
    <property type="molecule type" value="Genomic_DNA"/>
</dbReference>
<dbReference type="Proteomes" id="UP001360560">
    <property type="component" value="Unassembled WGS sequence"/>
</dbReference>
<accession>A0AAV5QGM5</accession>
<feature type="region of interest" description="Disordered" evidence="1">
    <location>
        <begin position="1"/>
        <end position="63"/>
    </location>
</feature>
<feature type="region of interest" description="Disordered" evidence="1">
    <location>
        <begin position="111"/>
        <end position="137"/>
    </location>
</feature>
<feature type="compositionally biased region" description="Low complexity" evidence="1">
    <location>
        <begin position="302"/>
        <end position="335"/>
    </location>
</feature>
<protein>
    <submittedName>
        <fullName evidence="2">Uncharacterized protein</fullName>
    </submittedName>
</protein>
<feature type="region of interest" description="Disordered" evidence="1">
    <location>
        <begin position="429"/>
        <end position="476"/>
    </location>
</feature>
<keyword evidence="3" id="KW-1185">Reference proteome</keyword>
<feature type="compositionally biased region" description="Polar residues" evidence="1">
    <location>
        <begin position="212"/>
        <end position="221"/>
    </location>
</feature>
<feature type="compositionally biased region" description="Basic residues" evidence="1">
    <location>
        <begin position="435"/>
        <end position="445"/>
    </location>
</feature>
<name>A0AAV5QGM5_9ASCO</name>
<dbReference type="AlphaFoldDB" id="A0AAV5QGM5"/>
<feature type="region of interest" description="Disordered" evidence="1">
    <location>
        <begin position="401"/>
        <end position="420"/>
    </location>
</feature>
<evidence type="ECO:0000256" key="1">
    <source>
        <dbReference type="SAM" id="MobiDB-lite"/>
    </source>
</evidence>
<organism evidence="2 3">
    <name type="scientific">Saccharomycopsis crataegensis</name>
    <dbReference type="NCBI Taxonomy" id="43959"/>
    <lineage>
        <taxon>Eukaryota</taxon>
        <taxon>Fungi</taxon>
        <taxon>Dikarya</taxon>
        <taxon>Ascomycota</taxon>
        <taxon>Saccharomycotina</taxon>
        <taxon>Saccharomycetes</taxon>
        <taxon>Saccharomycopsidaceae</taxon>
        <taxon>Saccharomycopsis</taxon>
    </lineage>
</organism>
<feature type="region of interest" description="Disordered" evidence="1">
    <location>
        <begin position="283"/>
        <end position="382"/>
    </location>
</feature>
<proteinExistence type="predicted"/>
<comment type="caution">
    <text evidence="2">The sequence shown here is derived from an EMBL/GenBank/DDBJ whole genome shotgun (WGS) entry which is preliminary data.</text>
</comment>